<name>A0A1G8B0W1_9BACI</name>
<keyword evidence="2" id="KW-0808">Transferase</keyword>
<dbReference type="EMBL" id="FNDK01000003">
    <property type="protein sequence ID" value="SDH26922.1"/>
    <property type="molecule type" value="Genomic_DNA"/>
</dbReference>
<dbReference type="STRING" id="568899.SAMN05192534_103105"/>
<dbReference type="GO" id="GO:0016301">
    <property type="term" value="F:kinase activity"/>
    <property type="evidence" value="ECO:0007669"/>
    <property type="project" value="UniProtKB-KW"/>
</dbReference>
<keyword evidence="2" id="KW-0418">Kinase</keyword>
<keyword evidence="3" id="KW-1185">Reference proteome</keyword>
<dbReference type="Pfam" id="PF00480">
    <property type="entry name" value="ROK"/>
    <property type="match status" value="1"/>
</dbReference>
<dbReference type="PANTHER" id="PTHR18964:SF149">
    <property type="entry name" value="BIFUNCTIONAL UDP-N-ACETYLGLUCOSAMINE 2-EPIMERASE_N-ACETYLMANNOSAMINE KINASE"/>
    <property type="match status" value="1"/>
</dbReference>
<dbReference type="Proteomes" id="UP000199163">
    <property type="component" value="Unassembled WGS sequence"/>
</dbReference>
<reference evidence="2 3" key="1">
    <citation type="submission" date="2016-10" db="EMBL/GenBank/DDBJ databases">
        <authorList>
            <person name="de Groot N.N."/>
        </authorList>
    </citation>
    <scope>NUCLEOTIDE SEQUENCE [LARGE SCALE GENOMIC DNA]</scope>
    <source>
        <strain evidence="2 3">DSM 21632</strain>
    </source>
</reference>
<dbReference type="AlphaFoldDB" id="A0A1G8B0W1"/>
<dbReference type="InterPro" id="IPR000600">
    <property type="entry name" value="ROK"/>
</dbReference>
<comment type="similarity">
    <text evidence="1">Belongs to the ROK (NagC/XylR) family.</text>
</comment>
<evidence type="ECO:0000256" key="1">
    <source>
        <dbReference type="ARBA" id="ARBA00006479"/>
    </source>
</evidence>
<dbReference type="InterPro" id="IPR043129">
    <property type="entry name" value="ATPase_NBD"/>
</dbReference>
<dbReference type="SUPFAM" id="SSF53067">
    <property type="entry name" value="Actin-like ATPase domain"/>
    <property type="match status" value="1"/>
</dbReference>
<accession>A0A1G8B0W1</accession>
<sequence>MQQTARIGIDIGGTKTLGVVIDNQNNIIQTLKYPTLSQAGDAHTSLLRTVQHTIQQLYDRAKQYGYTLMGIGIACAGIIDDTNRTIRYAQSLGIHDLPIGGFLEEAFQLPVYLCNDTDAAALAELDTANDKHASFLYVSVGTSIGAGIVKHGKLLKGAGEIGHMAVERNGISCSCNHQGCLKHYASGQALEKKAQSKGGSYAAIAMPCIIALAEEGDQWCQQVIKEGAGYLGLALVNAVHLLNIDDIVLGGGVLQKEGMFINEIETYVKRHVMIPARVRKASLKTEASAVGAANLLG</sequence>
<dbReference type="PANTHER" id="PTHR18964">
    <property type="entry name" value="ROK (REPRESSOR, ORF, KINASE) FAMILY"/>
    <property type="match status" value="1"/>
</dbReference>
<protein>
    <submittedName>
        <fullName evidence="2">Glucokinase</fullName>
    </submittedName>
</protein>
<evidence type="ECO:0000313" key="2">
    <source>
        <dbReference type="EMBL" id="SDH26922.1"/>
    </source>
</evidence>
<dbReference type="Gene3D" id="3.30.420.40">
    <property type="match status" value="2"/>
</dbReference>
<gene>
    <name evidence="2" type="ORF">SAMN05192534_103105</name>
</gene>
<evidence type="ECO:0000313" key="3">
    <source>
        <dbReference type="Proteomes" id="UP000199163"/>
    </source>
</evidence>
<proteinExistence type="inferred from homology"/>
<dbReference type="RefSeq" id="WP_091271707.1">
    <property type="nucleotide sequence ID" value="NZ_FNDK01000003.1"/>
</dbReference>
<organism evidence="2 3">
    <name type="scientific">Alteribacillus persepolensis</name>
    <dbReference type="NCBI Taxonomy" id="568899"/>
    <lineage>
        <taxon>Bacteria</taxon>
        <taxon>Bacillati</taxon>
        <taxon>Bacillota</taxon>
        <taxon>Bacilli</taxon>
        <taxon>Bacillales</taxon>
        <taxon>Bacillaceae</taxon>
        <taxon>Alteribacillus</taxon>
    </lineage>
</organism>
<dbReference type="OrthoDB" id="9795247at2"/>